<comment type="caution">
    <text evidence="2">The sequence shown here is derived from an EMBL/GenBank/DDBJ whole genome shotgun (WGS) entry which is preliminary data.</text>
</comment>
<evidence type="ECO:0000313" key="3">
    <source>
        <dbReference type="Proteomes" id="UP000807353"/>
    </source>
</evidence>
<gene>
    <name evidence="2" type="ORF">BDZ94DRAFT_1241375</name>
</gene>
<proteinExistence type="predicted"/>
<dbReference type="AlphaFoldDB" id="A0A9P5XS13"/>
<dbReference type="EMBL" id="MU150411">
    <property type="protein sequence ID" value="KAF9456647.1"/>
    <property type="molecule type" value="Genomic_DNA"/>
</dbReference>
<feature type="chain" id="PRO_5040198964" evidence="1">
    <location>
        <begin position="20"/>
        <end position="206"/>
    </location>
</feature>
<reference evidence="2" key="1">
    <citation type="submission" date="2020-11" db="EMBL/GenBank/DDBJ databases">
        <authorList>
            <consortium name="DOE Joint Genome Institute"/>
            <person name="Ahrendt S."/>
            <person name="Riley R."/>
            <person name="Andreopoulos W."/>
            <person name="Labutti K."/>
            <person name="Pangilinan J."/>
            <person name="Ruiz-Duenas F.J."/>
            <person name="Barrasa J.M."/>
            <person name="Sanchez-Garcia M."/>
            <person name="Camarero S."/>
            <person name="Miyauchi S."/>
            <person name="Serrano A."/>
            <person name="Linde D."/>
            <person name="Babiker R."/>
            <person name="Drula E."/>
            <person name="Ayuso-Fernandez I."/>
            <person name="Pacheco R."/>
            <person name="Padilla G."/>
            <person name="Ferreira P."/>
            <person name="Barriuso J."/>
            <person name="Kellner H."/>
            <person name="Castanera R."/>
            <person name="Alfaro M."/>
            <person name="Ramirez L."/>
            <person name="Pisabarro A.G."/>
            <person name="Kuo A."/>
            <person name="Tritt A."/>
            <person name="Lipzen A."/>
            <person name="He G."/>
            <person name="Yan M."/>
            <person name="Ng V."/>
            <person name="Cullen D."/>
            <person name="Martin F."/>
            <person name="Rosso M.-N."/>
            <person name="Henrissat B."/>
            <person name="Hibbett D."/>
            <person name="Martinez A.T."/>
            <person name="Grigoriev I.V."/>
        </authorList>
    </citation>
    <scope>NUCLEOTIDE SEQUENCE</scope>
    <source>
        <strain evidence="2">CBS 247.69</strain>
    </source>
</reference>
<name>A0A9P5XS13_9AGAR</name>
<accession>A0A9P5XS13</accession>
<keyword evidence="1" id="KW-0732">Signal</keyword>
<protein>
    <submittedName>
        <fullName evidence="2">Uncharacterized protein</fullName>
    </submittedName>
</protein>
<organism evidence="2 3">
    <name type="scientific">Collybia nuda</name>
    <dbReference type="NCBI Taxonomy" id="64659"/>
    <lineage>
        <taxon>Eukaryota</taxon>
        <taxon>Fungi</taxon>
        <taxon>Dikarya</taxon>
        <taxon>Basidiomycota</taxon>
        <taxon>Agaricomycotina</taxon>
        <taxon>Agaricomycetes</taxon>
        <taxon>Agaricomycetidae</taxon>
        <taxon>Agaricales</taxon>
        <taxon>Tricholomatineae</taxon>
        <taxon>Clitocybaceae</taxon>
        <taxon>Collybia</taxon>
    </lineage>
</organism>
<dbReference type="OrthoDB" id="3057863at2759"/>
<evidence type="ECO:0000313" key="2">
    <source>
        <dbReference type="EMBL" id="KAF9456647.1"/>
    </source>
</evidence>
<keyword evidence="3" id="KW-1185">Reference proteome</keyword>
<sequence length="206" mass="23046">MKLSLVSTTLLGLVAYSNAVPLRIVEAPSTRQVQQLVSILYFAYEPGIDTLATRFYESEIEALIARTYGLIEELAEREWYEDLEVRTGDFANTNKRIKIKAYEFIDAALKKRAIQTAAQPSHRTGTYHHNAQFHLDRQQPTNAKGDHKIAVQLNKSGTSTIGQVVINNNQHVSEKTVADQLKHSVDIGAEVHARELRGPLPRAGIE</sequence>
<dbReference type="Proteomes" id="UP000807353">
    <property type="component" value="Unassembled WGS sequence"/>
</dbReference>
<feature type="signal peptide" evidence="1">
    <location>
        <begin position="1"/>
        <end position="19"/>
    </location>
</feature>
<evidence type="ECO:0000256" key="1">
    <source>
        <dbReference type="SAM" id="SignalP"/>
    </source>
</evidence>